<evidence type="ECO:0000313" key="5">
    <source>
        <dbReference type="EMBL" id="PIR98609.1"/>
    </source>
</evidence>
<dbReference type="PANTHER" id="PTHR34388:SF1">
    <property type="entry name" value="DNA POLYMERASE III SUBUNIT DELTA"/>
    <property type="match status" value="1"/>
</dbReference>
<gene>
    <name evidence="5" type="ORF">COT88_00710</name>
</gene>
<organism evidence="5 6">
    <name type="scientific">Candidatus Colwellbacteria bacterium CG10_big_fil_rev_8_21_14_0_10_41_28</name>
    <dbReference type="NCBI Taxonomy" id="1974539"/>
    <lineage>
        <taxon>Bacteria</taxon>
        <taxon>Candidatus Colwelliibacteriota</taxon>
    </lineage>
</organism>
<dbReference type="InterPro" id="IPR005790">
    <property type="entry name" value="DNA_polIII_delta"/>
</dbReference>
<evidence type="ECO:0000256" key="3">
    <source>
        <dbReference type="ARBA" id="ARBA00022705"/>
    </source>
</evidence>
<evidence type="ECO:0000256" key="2">
    <source>
        <dbReference type="ARBA" id="ARBA00022695"/>
    </source>
</evidence>
<reference evidence="6" key="1">
    <citation type="submission" date="2017-09" db="EMBL/GenBank/DDBJ databases">
        <title>Depth-based differentiation of microbial function through sediment-hosted aquifers and enrichment of novel symbionts in the deep terrestrial subsurface.</title>
        <authorList>
            <person name="Probst A.J."/>
            <person name="Ladd B."/>
            <person name="Jarett J.K."/>
            <person name="Geller-Mcgrath D.E."/>
            <person name="Sieber C.M.K."/>
            <person name="Emerson J.B."/>
            <person name="Anantharaman K."/>
            <person name="Thomas B.C."/>
            <person name="Malmstrom R."/>
            <person name="Stieglmeier M."/>
            <person name="Klingl A."/>
            <person name="Woyke T."/>
            <person name="Ryan C.M."/>
            <person name="Banfield J.F."/>
        </authorList>
    </citation>
    <scope>NUCLEOTIDE SEQUENCE [LARGE SCALE GENOMIC DNA]</scope>
</reference>
<proteinExistence type="predicted"/>
<keyword evidence="4" id="KW-0239">DNA-directed DNA polymerase</keyword>
<dbReference type="AlphaFoldDB" id="A0A2H0VJR9"/>
<protein>
    <submittedName>
        <fullName evidence="5">Uncharacterized protein</fullName>
    </submittedName>
</protein>
<dbReference type="PANTHER" id="PTHR34388">
    <property type="entry name" value="DNA POLYMERASE III SUBUNIT DELTA"/>
    <property type="match status" value="1"/>
</dbReference>
<evidence type="ECO:0000256" key="4">
    <source>
        <dbReference type="ARBA" id="ARBA00022932"/>
    </source>
</evidence>
<dbReference type="Gene3D" id="3.40.50.300">
    <property type="entry name" value="P-loop containing nucleotide triphosphate hydrolases"/>
    <property type="match status" value="1"/>
</dbReference>
<sequence>MGALSNMIITIYSKDSYRRIKALKEIINSYLEKYSAYYRFDLPEVGDLGDIKSVLSTNSMFSDKKLIVIDNPFANKPKKELKDILKDTSKTKDTVIVLNTDKKIPAGLPFLKKEPNLYKEQEDLGGESLKRFILREAKELGVSLTQKDIDSLEETHGKDTWAIVKELEHASLRDTPKLDISSFGESFDYFKNLNTFRRGYSTEQRMTALENLLVGRKDEAARIFNGIAFRPSNEKEALTLASYDILVKSGKLDYEEVLLAIALDLELEPQEL</sequence>
<keyword evidence="2" id="KW-0548">Nucleotidyltransferase</keyword>
<dbReference type="Proteomes" id="UP000230776">
    <property type="component" value="Unassembled WGS sequence"/>
</dbReference>
<keyword evidence="3" id="KW-0235">DNA replication</keyword>
<comment type="caution">
    <text evidence="5">The sequence shown here is derived from an EMBL/GenBank/DDBJ whole genome shotgun (WGS) entry which is preliminary data.</text>
</comment>
<dbReference type="GO" id="GO:0003677">
    <property type="term" value="F:DNA binding"/>
    <property type="evidence" value="ECO:0007669"/>
    <property type="project" value="InterPro"/>
</dbReference>
<dbReference type="GO" id="GO:0003887">
    <property type="term" value="F:DNA-directed DNA polymerase activity"/>
    <property type="evidence" value="ECO:0007669"/>
    <property type="project" value="UniProtKB-KW"/>
</dbReference>
<evidence type="ECO:0000256" key="1">
    <source>
        <dbReference type="ARBA" id="ARBA00022679"/>
    </source>
</evidence>
<dbReference type="SUPFAM" id="SSF52540">
    <property type="entry name" value="P-loop containing nucleoside triphosphate hydrolases"/>
    <property type="match status" value="1"/>
</dbReference>
<keyword evidence="1" id="KW-0808">Transferase</keyword>
<dbReference type="GO" id="GO:0006261">
    <property type="term" value="P:DNA-templated DNA replication"/>
    <property type="evidence" value="ECO:0007669"/>
    <property type="project" value="TreeGrafter"/>
</dbReference>
<dbReference type="GO" id="GO:0009360">
    <property type="term" value="C:DNA polymerase III complex"/>
    <property type="evidence" value="ECO:0007669"/>
    <property type="project" value="TreeGrafter"/>
</dbReference>
<dbReference type="InterPro" id="IPR027417">
    <property type="entry name" value="P-loop_NTPase"/>
</dbReference>
<name>A0A2H0VJR9_9BACT</name>
<dbReference type="EMBL" id="PFAG01000009">
    <property type="protein sequence ID" value="PIR98609.1"/>
    <property type="molecule type" value="Genomic_DNA"/>
</dbReference>
<evidence type="ECO:0000313" key="6">
    <source>
        <dbReference type="Proteomes" id="UP000230776"/>
    </source>
</evidence>
<accession>A0A2H0VJR9</accession>